<gene>
    <name evidence="1" type="ORF">SAMN05444340_101238</name>
</gene>
<sequence length="201" mass="21906">MIGLCDYLDDFGEPVRDAEHAAPAPDPAEIEARRLEAFEEGYRAGWDDSVKAQADDSARLTSTFAQHLGDLSFTYQEAYTAIMGAIGPLLDEMIAKLLPEIARQGLGVHITEQLESLAREIGRRDVVIAVAPGRRDAVAPLIEGDFAFPVDIVEDDTLGADQADIRFGETERQIDLGDMLTAFATMVEGFSHENGRKIVNG</sequence>
<keyword evidence="1" id="KW-0282">Flagellum</keyword>
<proteinExistence type="predicted"/>
<organism evidence="1 2">
    <name type="scientific">Citreimonas salinaria</name>
    <dbReference type="NCBI Taxonomy" id="321339"/>
    <lineage>
        <taxon>Bacteria</taxon>
        <taxon>Pseudomonadati</taxon>
        <taxon>Pseudomonadota</taxon>
        <taxon>Alphaproteobacteria</taxon>
        <taxon>Rhodobacterales</taxon>
        <taxon>Roseobacteraceae</taxon>
        <taxon>Citreimonas</taxon>
    </lineage>
</organism>
<keyword evidence="2" id="KW-1185">Reference proteome</keyword>
<evidence type="ECO:0000313" key="1">
    <source>
        <dbReference type="EMBL" id="SDX86784.1"/>
    </source>
</evidence>
<name>A0A1H3F9A6_9RHOB</name>
<reference evidence="1 2" key="1">
    <citation type="submission" date="2016-10" db="EMBL/GenBank/DDBJ databases">
        <authorList>
            <person name="de Groot N.N."/>
        </authorList>
    </citation>
    <scope>NUCLEOTIDE SEQUENCE [LARGE SCALE GENOMIC DNA]</scope>
    <source>
        <strain evidence="1 2">DSM 26880</strain>
    </source>
</reference>
<dbReference type="AlphaFoldDB" id="A0A1H3F9A6"/>
<dbReference type="EMBL" id="FNPF01000001">
    <property type="protein sequence ID" value="SDX86784.1"/>
    <property type="molecule type" value="Genomic_DNA"/>
</dbReference>
<dbReference type="RefSeq" id="WP_089877950.1">
    <property type="nucleotide sequence ID" value="NZ_FNPF01000001.1"/>
</dbReference>
<dbReference type="Proteomes" id="UP000199286">
    <property type="component" value="Unassembled WGS sequence"/>
</dbReference>
<accession>A0A1H3F9A6</accession>
<keyword evidence="1" id="KW-0966">Cell projection</keyword>
<evidence type="ECO:0000313" key="2">
    <source>
        <dbReference type="Proteomes" id="UP000199286"/>
    </source>
</evidence>
<dbReference type="OrthoDB" id="7870971at2"/>
<protein>
    <submittedName>
        <fullName evidence="1">Flagellar assembly protein FliH</fullName>
    </submittedName>
</protein>
<dbReference type="STRING" id="321339.SAMN05444340_101238"/>
<keyword evidence="1" id="KW-0969">Cilium</keyword>